<dbReference type="InterPro" id="IPR036388">
    <property type="entry name" value="WH-like_DNA-bd_sf"/>
</dbReference>
<proteinExistence type="predicted"/>
<protein>
    <submittedName>
        <fullName evidence="2">Helix-turn-helix domain-containing protein</fullName>
    </submittedName>
</protein>
<dbReference type="SUPFAM" id="SSF46785">
    <property type="entry name" value="Winged helix' DNA-binding domain"/>
    <property type="match status" value="1"/>
</dbReference>
<dbReference type="InterPro" id="IPR036390">
    <property type="entry name" value="WH_DNA-bd_sf"/>
</dbReference>
<dbReference type="Pfam" id="PF13545">
    <property type="entry name" value="HTH_Crp_2"/>
    <property type="match status" value="1"/>
</dbReference>
<dbReference type="EMBL" id="CP081869">
    <property type="protein sequence ID" value="QZO00791.1"/>
    <property type="molecule type" value="Genomic_DNA"/>
</dbReference>
<accession>A0A9E6R9R9</accession>
<feature type="domain" description="HTH crp-type" evidence="1">
    <location>
        <begin position="6"/>
        <end position="54"/>
    </location>
</feature>
<evidence type="ECO:0000313" key="3">
    <source>
        <dbReference type="Proteomes" id="UP000825701"/>
    </source>
</evidence>
<organism evidence="2 3">
    <name type="scientific">Chenggangzhangella methanolivorans</name>
    <dbReference type="NCBI Taxonomy" id="1437009"/>
    <lineage>
        <taxon>Bacteria</taxon>
        <taxon>Pseudomonadati</taxon>
        <taxon>Pseudomonadota</taxon>
        <taxon>Alphaproteobacteria</taxon>
        <taxon>Hyphomicrobiales</taxon>
        <taxon>Methylopilaceae</taxon>
        <taxon>Chenggangzhangella</taxon>
    </lineage>
</organism>
<dbReference type="RefSeq" id="WP_261403979.1">
    <property type="nucleotide sequence ID" value="NZ_CP081869.1"/>
</dbReference>
<evidence type="ECO:0000259" key="1">
    <source>
        <dbReference type="Pfam" id="PF13545"/>
    </source>
</evidence>
<dbReference type="GO" id="GO:0003677">
    <property type="term" value="F:DNA binding"/>
    <property type="evidence" value="ECO:0007669"/>
    <property type="project" value="InterPro"/>
</dbReference>
<dbReference type="Proteomes" id="UP000825701">
    <property type="component" value="Chromosome"/>
</dbReference>
<reference evidence="2" key="1">
    <citation type="submission" date="2021-08" db="EMBL/GenBank/DDBJ databases">
        <authorList>
            <person name="Zhang H."/>
            <person name="Xu M."/>
            <person name="Yu Z."/>
            <person name="Yang L."/>
            <person name="Cai Y."/>
        </authorList>
    </citation>
    <scope>NUCLEOTIDE SEQUENCE</scope>
    <source>
        <strain evidence="2">CHL1</strain>
    </source>
</reference>
<name>A0A9E6R9R9_9HYPH</name>
<sequence>MGERPIEVTHQQLGDIFAVRRASVTTSLHLLEGERAVRCRRGSVEVRDLARLEAASCGCHVEPWRP</sequence>
<gene>
    <name evidence="2" type="ORF">K6K41_03710</name>
</gene>
<dbReference type="KEGG" id="cmet:K6K41_03710"/>
<keyword evidence="3" id="KW-1185">Reference proteome</keyword>
<dbReference type="Gene3D" id="1.10.10.10">
    <property type="entry name" value="Winged helix-like DNA-binding domain superfamily/Winged helix DNA-binding domain"/>
    <property type="match status" value="1"/>
</dbReference>
<dbReference type="AlphaFoldDB" id="A0A9E6R9R9"/>
<dbReference type="GO" id="GO:0006355">
    <property type="term" value="P:regulation of DNA-templated transcription"/>
    <property type="evidence" value="ECO:0007669"/>
    <property type="project" value="InterPro"/>
</dbReference>
<evidence type="ECO:0000313" key="2">
    <source>
        <dbReference type="EMBL" id="QZO00791.1"/>
    </source>
</evidence>
<dbReference type="InterPro" id="IPR012318">
    <property type="entry name" value="HTH_CRP"/>
</dbReference>